<keyword evidence="1" id="KW-0690">Ribosome biogenesis</keyword>
<dbReference type="OrthoDB" id="48998at2"/>
<dbReference type="PANTHER" id="PTHR39178:SF1">
    <property type="entry name" value="RIBOSOMAL-PROCESSING CYSTEINE PROTEASE PRP"/>
    <property type="match status" value="1"/>
</dbReference>
<reference evidence="7 8" key="1">
    <citation type="submission" date="2017-09" db="EMBL/GenBank/DDBJ databases">
        <title>Bacterial strain isolated from the female urinary microbiota.</title>
        <authorList>
            <person name="Thomas-White K."/>
            <person name="Kumar N."/>
            <person name="Forster S."/>
            <person name="Putonti C."/>
            <person name="Lawley T."/>
            <person name="Wolfe A.J."/>
        </authorList>
    </citation>
    <scope>NUCLEOTIDE SEQUENCE [LARGE SCALE GENOMIC DNA]</scope>
    <source>
        <strain evidence="7 8">UMB0683</strain>
    </source>
</reference>
<dbReference type="GO" id="GO:0008234">
    <property type="term" value="F:cysteine-type peptidase activity"/>
    <property type="evidence" value="ECO:0007669"/>
    <property type="project" value="UniProtKB-KW"/>
</dbReference>
<name>A0A2J6NQ36_9LACO</name>
<dbReference type="AlphaFoldDB" id="A0A2J6NQ36"/>
<gene>
    <name evidence="7" type="ORF">CK797_01165</name>
</gene>
<dbReference type="Pfam" id="PF04327">
    <property type="entry name" value="Peptidase_Prp"/>
    <property type="match status" value="1"/>
</dbReference>
<dbReference type="GO" id="GO:0006508">
    <property type="term" value="P:proteolysis"/>
    <property type="evidence" value="ECO:0007669"/>
    <property type="project" value="UniProtKB-KW"/>
</dbReference>
<dbReference type="SUPFAM" id="SSF118010">
    <property type="entry name" value="TM1457-like"/>
    <property type="match status" value="1"/>
</dbReference>
<proteinExistence type="inferred from homology"/>
<evidence type="ECO:0000256" key="5">
    <source>
        <dbReference type="ARBA" id="ARBA00044503"/>
    </source>
</evidence>
<sequence>MIRAHFNLDSDRRITAFQITGHADAGPYGQDIVCAAVSALSISVINGLDKLVQAHPVITSDNDNGGFLKVTGLRSDHDSQLLLETLLNGLLDIQESYPDNIEVKMLN</sequence>
<comment type="caution">
    <text evidence="7">The sequence shown here is derived from an EMBL/GenBank/DDBJ whole genome shotgun (WGS) entry which is preliminary data.</text>
</comment>
<organism evidence="7 8">
    <name type="scientific">Limosilactobacillus pontis</name>
    <dbReference type="NCBI Taxonomy" id="35787"/>
    <lineage>
        <taxon>Bacteria</taxon>
        <taxon>Bacillati</taxon>
        <taxon>Bacillota</taxon>
        <taxon>Bacilli</taxon>
        <taxon>Lactobacillales</taxon>
        <taxon>Lactobacillaceae</taxon>
        <taxon>Limosilactobacillus</taxon>
    </lineage>
</organism>
<evidence type="ECO:0000256" key="2">
    <source>
        <dbReference type="ARBA" id="ARBA00022670"/>
    </source>
</evidence>
<comment type="similarity">
    <text evidence="5">Belongs to the Prp family.</text>
</comment>
<dbReference type="InterPro" id="IPR036764">
    <property type="entry name" value="Peptidase_Prp_sf"/>
</dbReference>
<dbReference type="Proteomes" id="UP000239920">
    <property type="component" value="Unassembled WGS sequence"/>
</dbReference>
<evidence type="ECO:0000313" key="8">
    <source>
        <dbReference type="Proteomes" id="UP000239920"/>
    </source>
</evidence>
<protein>
    <recommendedName>
        <fullName evidence="6">Ribosomal processing cysteine protease Prp</fullName>
    </recommendedName>
</protein>
<keyword evidence="4" id="KW-0788">Thiol protease</keyword>
<evidence type="ECO:0000256" key="4">
    <source>
        <dbReference type="ARBA" id="ARBA00022807"/>
    </source>
</evidence>
<keyword evidence="2 7" id="KW-0645">Protease</keyword>
<dbReference type="InterPro" id="IPR007422">
    <property type="entry name" value="Peptidase_Prp"/>
</dbReference>
<dbReference type="Gene3D" id="3.30.70.1490">
    <property type="entry name" value="Cysteine protease Prp"/>
    <property type="match status" value="1"/>
</dbReference>
<evidence type="ECO:0000256" key="1">
    <source>
        <dbReference type="ARBA" id="ARBA00022517"/>
    </source>
</evidence>
<evidence type="ECO:0000256" key="3">
    <source>
        <dbReference type="ARBA" id="ARBA00022801"/>
    </source>
</evidence>
<accession>A0A2J6NQ36</accession>
<dbReference type="PANTHER" id="PTHR39178">
    <property type="entry name" value="HYPOTHETICAL RIBOSOME-ASSOCIATED PROTEIN"/>
    <property type="match status" value="1"/>
</dbReference>
<dbReference type="GO" id="GO:0042254">
    <property type="term" value="P:ribosome biogenesis"/>
    <property type="evidence" value="ECO:0007669"/>
    <property type="project" value="UniProtKB-KW"/>
</dbReference>
<evidence type="ECO:0000313" key="7">
    <source>
        <dbReference type="EMBL" id="PMB83432.1"/>
    </source>
</evidence>
<dbReference type="EMBL" id="PNFV01000001">
    <property type="protein sequence ID" value="PMB83432.1"/>
    <property type="molecule type" value="Genomic_DNA"/>
</dbReference>
<keyword evidence="3" id="KW-0378">Hydrolase</keyword>
<dbReference type="CDD" id="cd16332">
    <property type="entry name" value="Prp-like"/>
    <property type="match status" value="1"/>
</dbReference>
<dbReference type="RefSeq" id="WP_104687988.1">
    <property type="nucleotide sequence ID" value="NZ_JBKTHY010000017.1"/>
</dbReference>
<evidence type="ECO:0000256" key="6">
    <source>
        <dbReference type="ARBA" id="ARBA00044538"/>
    </source>
</evidence>